<dbReference type="EMBL" id="CM026425">
    <property type="protein sequence ID" value="KAG0578004.1"/>
    <property type="molecule type" value="Genomic_DNA"/>
</dbReference>
<organism evidence="7 8">
    <name type="scientific">Ceratodon purpureus</name>
    <name type="common">Fire moss</name>
    <name type="synonym">Dicranum purpureum</name>
    <dbReference type="NCBI Taxonomy" id="3225"/>
    <lineage>
        <taxon>Eukaryota</taxon>
        <taxon>Viridiplantae</taxon>
        <taxon>Streptophyta</taxon>
        <taxon>Embryophyta</taxon>
        <taxon>Bryophyta</taxon>
        <taxon>Bryophytina</taxon>
        <taxon>Bryopsida</taxon>
        <taxon>Dicranidae</taxon>
        <taxon>Pseudoditrichales</taxon>
        <taxon>Ditrichaceae</taxon>
        <taxon>Ceratodon</taxon>
    </lineage>
</organism>
<protein>
    <recommendedName>
        <fullName evidence="6">DNA endonuclease activator Ctp1 C-terminal domain-containing protein</fullName>
    </recommendedName>
</protein>
<feature type="domain" description="DNA endonuclease activator Ctp1 C-terminal" evidence="6">
    <location>
        <begin position="384"/>
        <end position="414"/>
    </location>
</feature>
<feature type="compositionally biased region" description="Basic and acidic residues" evidence="5">
    <location>
        <begin position="306"/>
        <end position="315"/>
    </location>
</feature>
<comment type="subcellular location">
    <subcellularLocation>
        <location evidence="1">Nucleus</location>
    </subcellularLocation>
</comment>
<dbReference type="GO" id="GO:0010792">
    <property type="term" value="P:DNA double-strand break processing involved in repair via single-strand annealing"/>
    <property type="evidence" value="ECO:0007669"/>
    <property type="project" value="TreeGrafter"/>
</dbReference>
<dbReference type="GO" id="GO:0003684">
    <property type="term" value="F:damaged DNA binding"/>
    <property type="evidence" value="ECO:0007669"/>
    <property type="project" value="TreeGrafter"/>
</dbReference>
<gene>
    <name evidence="7" type="ORF">KC19_5G197500</name>
</gene>
<dbReference type="AlphaFoldDB" id="A0A8T0I3F8"/>
<dbReference type="PANTHER" id="PTHR15107">
    <property type="entry name" value="RETINOBLASTOMA BINDING PROTEIN 8"/>
    <property type="match status" value="1"/>
</dbReference>
<comment type="caution">
    <text evidence="7">The sequence shown here is derived from an EMBL/GenBank/DDBJ whole genome shotgun (WGS) entry which is preliminary data.</text>
</comment>
<evidence type="ECO:0000256" key="2">
    <source>
        <dbReference type="ARBA" id="ARBA00022763"/>
    </source>
</evidence>
<evidence type="ECO:0000259" key="6">
    <source>
        <dbReference type="Pfam" id="PF08573"/>
    </source>
</evidence>
<evidence type="ECO:0000313" key="8">
    <source>
        <dbReference type="Proteomes" id="UP000822688"/>
    </source>
</evidence>
<evidence type="ECO:0000256" key="5">
    <source>
        <dbReference type="SAM" id="MobiDB-lite"/>
    </source>
</evidence>
<dbReference type="InterPro" id="IPR013882">
    <property type="entry name" value="Ctp1_C"/>
</dbReference>
<dbReference type="Proteomes" id="UP000822688">
    <property type="component" value="Chromosome 5"/>
</dbReference>
<name>A0A8T0I3F8_CERPU</name>
<dbReference type="PANTHER" id="PTHR15107:SF0">
    <property type="entry name" value="DNA ENDONUCLEASE ACTIVATOR CTP1 C-TERMINAL DOMAIN-CONTAINING PROTEIN"/>
    <property type="match status" value="1"/>
</dbReference>
<keyword evidence="2" id="KW-0227">DNA damage</keyword>
<reference evidence="7" key="1">
    <citation type="submission" date="2020-06" db="EMBL/GenBank/DDBJ databases">
        <title>WGS assembly of Ceratodon purpureus strain R40.</title>
        <authorList>
            <person name="Carey S.B."/>
            <person name="Jenkins J."/>
            <person name="Shu S."/>
            <person name="Lovell J.T."/>
            <person name="Sreedasyam A."/>
            <person name="Maumus F."/>
            <person name="Tiley G.P."/>
            <person name="Fernandez-Pozo N."/>
            <person name="Barry K."/>
            <person name="Chen C."/>
            <person name="Wang M."/>
            <person name="Lipzen A."/>
            <person name="Daum C."/>
            <person name="Saski C.A."/>
            <person name="Payton A.C."/>
            <person name="Mcbreen J.C."/>
            <person name="Conrad R.E."/>
            <person name="Kollar L.M."/>
            <person name="Olsson S."/>
            <person name="Huttunen S."/>
            <person name="Landis J.B."/>
            <person name="Wickett N.J."/>
            <person name="Johnson M.G."/>
            <person name="Rensing S.A."/>
            <person name="Grimwood J."/>
            <person name="Schmutz J."/>
            <person name="Mcdaniel S.F."/>
        </authorList>
    </citation>
    <scope>NUCLEOTIDE SEQUENCE</scope>
    <source>
        <strain evidence="7">R40</strain>
    </source>
</reference>
<proteinExistence type="predicted"/>
<keyword evidence="3" id="KW-0539">Nucleus</keyword>
<keyword evidence="8" id="KW-1185">Reference proteome</keyword>
<dbReference type="Pfam" id="PF08573">
    <property type="entry name" value="SAE2"/>
    <property type="match status" value="1"/>
</dbReference>
<feature type="compositionally biased region" description="Polar residues" evidence="5">
    <location>
        <begin position="292"/>
        <end position="302"/>
    </location>
</feature>
<dbReference type="InterPro" id="IPR033316">
    <property type="entry name" value="RBBP8-like"/>
</dbReference>
<evidence type="ECO:0000256" key="3">
    <source>
        <dbReference type="ARBA" id="ARBA00023242"/>
    </source>
</evidence>
<evidence type="ECO:0000256" key="1">
    <source>
        <dbReference type="ARBA" id="ARBA00004123"/>
    </source>
</evidence>
<keyword evidence="4" id="KW-0175">Coiled coil</keyword>
<dbReference type="GO" id="GO:0005634">
    <property type="term" value="C:nucleus"/>
    <property type="evidence" value="ECO:0007669"/>
    <property type="project" value="UniProtKB-SubCell"/>
</dbReference>
<feature type="coiled-coil region" evidence="4">
    <location>
        <begin position="154"/>
        <end position="181"/>
    </location>
</feature>
<sequence>MEDRGFAAEGVLDNARDKAALVGVRGLQARRERLEKMEMNFCTATFNVQRELQGMTEVFKGLEEERASWRREREVMEGELCKLRAEVEQLRAALAASAPPQVCDVDRGSEEIDLKALAEHRWLESRQVLAPITPEAVRARTPAAKQAASGKENVRSNGEEVQRLRVENERLREKTVKLSKDYRSMRSQYNSLLLKDRPASKGDVGQLPFNQDELQAAVDSLDKPPKVRRRSSVEAQLGERCISSPSSSSDTNAPSTPLPPQILAETVTGPTAPTPGSKVKAEPVHLDPLPQFPSTRENTSRGSDAGLEREPDRATENPVSSAMAGSRKRSLESLGKQPAKAPAFKFVEPVRKKAERENLQATECKLCKKFYDAVIEGDAKGMAAARCTHMDKSRHRFRNLPPATPEGFWNIGFDSDF</sequence>
<evidence type="ECO:0000313" key="7">
    <source>
        <dbReference type="EMBL" id="KAG0578004.1"/>
    </source>
</evidence>
<accession>A0A8T0I3F8</accession>
<evidence type="ECO:0000256" key="4">
    <source>
        <dbReference type="SAM" id="Coils"/>
    </source>
</evidence>
<feature type="coiled-coil region" evidence="4">
    <location>
        <begin position="52"/>
        <end position="79"/>
    </location>
</feature>
<feature type="region of interest" description="Disordered" evidence="5">
    <location>
        <begin position="217"/>
        <end position="339"/>
    </location>
</feature>